<evidence type="ECO:0000313" key="9">
    <source>
        <dbReference type="EMBL" id="KAF2734995.1"/>
    </source>
</evidence>
<feature type="domain" description="Rhodopsin" evidence="8">
    <location>
        <begin position="26"/>
        <end position="265"/>
    </location>
</feature>
<dbReference type="Pfam" id="PF20684">
    <property type="entry name" value="Fung_rhodopsin"/>
    <property type="match status" value="1"/>
</dbReference>
<feature type="transmembrane region" description="Helical" evidence="7">
    <location>
        <begin position="121"/>
        <end position="150"/>
    </location>
</feature>
<feature type="region of interest" description="Disordered" evidence="6">
    <location>
        <begin position="275"/>
        <end position="306"/>
    </location>
</feature>
<comment type="caution">
    <text evidence="9">The sequence shown here is derived from an EMBL/GenBank/DDBJ whole genome shotgun (WGS) entry which is preliminary data.</text>
</comment>
<gene>
    <name evidence="9" type="ORF">EJ04DRAFT_601935</name>
</gene>
<evidence type="ECO:0000256" key="7">
    <source>
        <dbReference type="SAM" id="Phobius"/>
    </source>
</evidence>
<feature type="transmembrane region" description="Helical" evidence="7">
    <location>
        <begin position="170"/>
        <end position="192"/>
    </location>
</feature>
<accession>A0A9P4R0U8</accession>
<evidence type="ECO:0000256" key="5">
    <source>
        <dbReference type="ARBA" id="ARBA00038359"/>
    </source>
</evidence>
<feature type="transmembrane region" description="Helical" evidence="7">
    <location>
        <begin position="85"/>
        <end position="109"/>
    </location>
</feature>
<dbReference type="AlphaFoldDB" id="A0A9P4R0U8"/>
<dbReference type="EMBL" id="ML996141">
    <property type="protein sequence ID" value="KAF2734995.1"/>
    <property type="molecule type" value="Genomic_DNA"/>
</dbReference>
<proteinExistence type="inferred from homology"/>
<evidence type="ECO:0000256" key="6">
    <source>
        <dbReference type="SAM" id="MobiDB-lite"/>
    </source>
</evidence>
<reference evidence="9" key="1">
    <citation type="journal article" date="2020" name="Stud. Mycol.">
        <title>101 Dothideomycetes genomes: a test case for predicting lifestyles and emergence of pathogens.</title>
        <authorList>
            <person name="Haridas S."/>
            <person name="Albert R."/>
            <person name="Binder M."/>
            <person name="Bloem J."/>
            <person name="Labutti K."/>
            <person name="Salamov A."/>
            <person name="Andreopoulos B."/>
            <person name="Baker S."/>
            <person name="Barry K."/>
            <person name="Bills G."/>
            <person name="Bluhm B."/>
            <person name="Cannon C."/>
            <person name="Castanera R."/>
            <person name="Culley D."/>
            <person name="Daum C."/>
            <person name="Ezra D."/>
            <person name="Gonzalez J."/>
            <person name="Henrissat B."/>
            <person name="Kuo A."/>
            <person name="Liang C."/>
            <person name="Lipzen A."/>
            <person name="Lutzoni F."/>
            <person name="Magnuson J."/>
            <person name="Mondo S."/>
            <person name="Nolan M."/>
            <person name="Ohm R."/>
            <person name="Pangilinan J."/>
            <person name="Park H.-J."/>
            <person name="Ramirez L."/>
            <person name="Alfaro M."/>
            <person name="Sun H."/>
            <person name="Tritt A."/>
            <person name="Yoshinaga Y."/>
            <person name="Zwiers L.-H."/>
            <person name="Turgeon B."/>
            <person name="Goodwin S."/>
            <person name="Spatafora J."/>
            <person name="Crous P."/>
            <person name="Grigoriev I."/>
        </authorList>
    </citation>
    <scope>NUCLEOTIDE SEQUENCE</scope>
    <source>
        <strain evidence="9">CBS 125425</strain>
    </source>
</reference>
<feature type="transmembrane region" description="Helical" evidence="7">
    <location>
        <begin position="6"/>
        <end position="30"/>
    </location>
</feature>
<evidence type="ECO:0000259" key="8">
    <source>
        <dbReference type="Pfam" id="PF20684"/>
    </source>
</evidence>
<keyword evidence="4 7" id="KW-0472">Membrane</keyword>
<dbReference type="OrthoDB" id="3923077at2759"/>
<organism evidence="9 10">
    <name type="scientific">Polyplosphaeria fusca</name>
    <dbReference type="NCBI Taxonomy" id="682080"/>
    <lineage>
        <taxon>Eukaryota</taxon>
        <taxon>Fungi</taxon>
        <taxon>Dikarya</taxon>
        <taxon>Ascomycota</taxon>
        <taxon>Pezizomycotina</taxon>
        <taxon>Dothideomycetes</taxon>
        <taxon>Pleosporomycetidae</taxon>
        <taxon>Pleosporales</taxon>
        <taxon>Tetraplosphaeriaceae</taxon>
        <taxon>Polyplosphaeria</taxon>
    </lineage>
</organism>
<dbReference type="PANTHER" id="PTHR33048">
    <property type="entry name" value="PTH11-LIKE INTEGRAL MEMBRANE PROTEIN (AFU_ORTHOLOGUE AFUA_5G11245)"/>
    <property type="match status" value="1"/>
</dbReference>
<sequence>MIENRGPELLGVCAATASMAFVATMLRLYVRIRLVKAFGWDDAWMTGALLGHIMFATCAICGIHYGTGRHMADLSPEAIFLAMRYWWLCYIAYCLTMICAKISIGLFLLRVTVSPIHRWIIYINMFLTALTGTVFFFVTLLQCHPISFFWNRSIEGGSCVDVEVIIALTFLYSAISAICDFTFGILPIFLVWGLNMSRRMKLMLIPLLSMACIASTAVVVRMAFVTRFRSKDFLWDTVDIAIWSDIEQGLAVTAGSLATLRPLYREVAQRLGWSHAGTNEKPSARTPGYARRPDQSNGQKRSGPFSLVTFTKKSRNSSDDEYNLGDTKPIQLRDDLLAEGQLGKADAGFRSWRVQVGEGSSEEDLNQKTDFGGITRQKDVYLTSETARKH</sequence>
<dbReference type="InterPro" id="IPR052337">
    <property type="entry name" value="SAT4-like"/>
</dbReference>
<name>A0A9P4R0U8_9PLEO</name>
<comment type="subcellular location">
    <subcellularLocation>
        <location evidence="1">Membrane</location>
        <topology evidence="1">Multi-pass membrane protein</topology>
    </subcellularLocation>
</comment>
<evidence type="ECO:0000313" key="10">
    <source>
        <dbReference type="Proteomes" id="UP000799444"/>
    </source>
</evidence>
<dbReference type="GO" id="GO:0016020">
    <property type="term" value="C:membrane"/>
    <property type="evidence" value="ECO:0007669"/>
    <property type="project" value="UniProtKB-SubCell"/>
</dbReference>
<evidence type="ECO:0000256" key="3">
    <source>
        <dbReference type="ARBA" id="ARBA00022989"/>
    </source>
</evidence>
<evidence type="ECO:0000256" key="4">
    <source>
        <dbReference type="ARBA" id="ARBA00023136"/>
    </source>
</evidence>
<keyword evidence="2 7" id="KW-0812">Transmembrane</keyword>
<evidence type="ECO:0000256" key="1">
    <source>
        <dbReference type="ARBA" id="ARBA00004141"/>
    </source>
</evidence>
<evidence type="ECO:0000256" key="2">
    <source>
        <dbReference type="ARBA" id="ARBA00022692"/>
    </source>
</evidence>
<feature type="transmembrane region" description="Helical" evidence="7">
    <location>
        <begin position="42"/>
        <end position="65"/>
    </location>
</feature>
<dbReference type="InterPro" id="IPR049326">
    <property type="entry name" value="Rhodopsin_dom_fungi"/>
</dbReference>
<protein>
    <recommendedName>
        <fullName evidence="8">Rhodopsin domain-containing protein</fullName>
    </recommendedName>
</protein>
<comment type="similarity">
    <text evidence="5">Belongs to the SAT4 family.</text>
</comment>
<dbReference type="Proteomes" id="UP000799444">
    <property type="component" value="Unassembled WGS sequence"/>
</dbReference>
<keyword evidence="3 7" id="KW-1133">Transmembrane helix</keyword>
<keyword evidence="10" id="KW-1185">Reference proteome</keyword>
<feature type="transmembrane region" description="Helical" evidence="7">
    <location>
        <begin position="204"/>
        <end position="224"/>
    </location>
</feature>
<dbReference type="PANTHER" id="PTHR33048:SF96">
    <property type="entry name" value="INTEGRAL MEMBRANE PROTEIN"/>
    <property type="match status" value="1"/>
</dbReference>